<dbReference type="InterPro" id="IPR036864">
    <property type="entry name" value="Zn2-C6_fun-type_DNA-bd_sf"/>
</dbReference>
<proteinExistence type="inferred from homology"/>
<accession>A0A1A0HDV0</accession>
<evidence type="ECO:0000256" key="3">
    <source>
        <dbReference type="ARBA" id="ARBA00022723"/>
    </source>
</evidence>
<comment type="subcellular location">
    <subcellularLocation>
        <location evidence="1">Nucleus</location>
    </subcellularLocation>
</comment>
<comment type="similarity">
    <text evidence="2">Belongs to the MAL13 family.</text>
</comment>
<dbReference type="Pfam" id="PF04082">
    <property type="entry name" value="Fungal_trans"/>
    <property type="match status" value="1"/>
</dbReference>
<keyword evidence="7" id="KW-0804">Transcription</keyword>
<dbReference type="PROSITE" id="PS00463">
    <property type="entry name" value="ZN2_CY6_FUNGAL_1"/>
    <property type="match status" value="1"/>
</dbReference>
<dbReference type="GO" id="GO:0000981">
    <property type="term" value="F:DNA-binding transcription factor activity, RNA polymerase II-specific"/>
    <property type="evidence" value="ECO:0007669"/>
    <property type="project" value="InterPro"/>
</dbReference>
<evidence type="ECO:0000256" key="1">
    <source>
        <dbReference type="ARBA" id="ARBA00004123"/>
    </source>
</evidence>
<keyword evidence="8" id="KW-0539">Nucleus</keyword>
<evidence type="ECO:0000256" key="2">
    <source>
        <dbReference type="ARBA" id="ARBA00009382"/>
    </source>
</evidence>
<gene>
    <name evidence="11" type="ORF">METBIDRAFT_31195</name>
</gene>
<comment type="caution">
    <text evidence="11">The sequence shown here is derived from an EMBL/GenBank/DDBJ whole genome shotgun (WGS) entry which is preliminary data.</text>
</comment>
<reference evidence="11 12" key="1">
    <citation type="submission" date="2016-05" db="EMBL/GenBank/DDBJ databases">
        <title>Comparative genomics of biotechnologically important yeasts.</title>
        <authorList>
            <consortium name="DOE Joint Genome Institute"/>
            <person name="Riley R."/>
            <person name="Haridas S."/>
            <person name="Wolfe K.H."/>
            <person name="Lopes M.R."/>
            <person name="Hittinger C.T."/>
            <person name="Goker M."/>
            <person name="Salamov A."/>
            <person name="Wisecaver J."/>
            <person name="Long T.M."/>
            <person name="Aerts A.L."/>
            <person name="Barry K."/>
            <person name="Choi C."/>
            <person name="Clum A."/>
            <person name="Coughlan A.Y."/>
            <person name="Deshpande S."/>
            <person name="Douglass A.P."/>
            <person name="Hanson S.J."/>
            <person name="Klenk H.-P."/>
            <person name="LaButti K."/>
            <person name="Lapidus A."/>
            <person name="Lindquist E."/>
            <person name="Lipzen A."/>
            <person name="Meier-kolthoff J.P."/>
            <person name="Ohm R.A."/>
            <person name="Otillar R.P."/>
            <person name="Pangilinan J."/>
            <person name="Peng Y."/>
            <person name="Rokas A."/>
            <person name="Rosa C.A."/>
            <person name="Scheuner C."/>
            <person name="Sibirny A.A."/>
            <person name="Slot J.C."/>
            <person name="Stielow J.B."/>
            <person name="Sun H."/>
            <person name="Kurtzman C.P."/>
            <person name="Blackwell M."/>
            <person name="Grigoriev I.V."/>
            <person name="Jeffries T.W."/>
        </authorList>
    </citation>
    <scope>NUCLEOTIDE SEQUENCE [LARGE SCALE GENOMIC DNA]</scope>
    <source>
        <strain evidence="11 12">NRRL YB-4993</strain>
    </source>
</reference>
<evidence type="ECO:0000256" key="9">
    <source>
        <dbReference type="SAM" id="MobiDB-lite"/>
    </source>
</evidence>
<dbReference type="GO" id="GO:0006351">
    <property type="term" value="P:DNA-templated transcription"/>
    <property type="evidence" value="ECO:0007669"/>
    <property type="project" value="InterPro"/>
</dbReference>
<dbReference type="GO" id="GO:0005634">
    <property type="term" value="C:nucleus"/>
    <property type="evidence" value="ECO:0007669"/>
    <property type="project" value="UniProtKB-SubCell"/>
</dbReference>
<dbReference type="RefSeq" id="XP_018712765.1">
    <property type="nucleotide sequence ID" value="XM_018855803.1"/>
</dbReference>
<evidence type="ECO:0000259" key="10">
    <source>
        <dbReference type="PROSITE" id="PS00463"/>
    </source>
</evidence>
<dbReference type="OrthoDB" id="2740448at2759"/>
<evidence type="ECO:0000256" key="7">
    <source>
        <dbReference type="ARBA" id="ARBA00023163"/>
    </source>
</evidence>
<dbReference type="CDD" id="cd00067">
    <property type="entry name" value="GAL4"/>
    <property type="match status" value="1"/>
</dbReference>
<dbReference type="EMBL" id="LXTC01000002">
    <property type="protein sequence ID" value="OBA22269.1"/>
    <property type="molecule type" value="Genomic_DNA"/>
</dbReference>
<feature type="compositionally biased region" description="Basic residues" evidence="9">
    <location>
        <begin position="52"/>
        <end position="66"/>
    </location>
</feature>
<dbReference type="GO" id="GO:0008270">
    <property type="term" value="F:zinc ion binding"/>
    <property type="evidence" value="ECO:0007669"/>
    <property type="project" value="InterPro"/>
</dbReference>
<feature type="region of interest" description="Disordered" evidence="9">
    <location>
        <begin position="52"/>
        <end position="86"/>
    </location>
</feature>
<evidence type="ECO:0000313" key="11">
    <source>
        <dbReference type="EMBL" id="OBA22269.1"/>
    </source>
</evidence>
<protein>
    <recommendedName>
        <fullName evidence="10">Zn(2)-C6 fungal-type domain-containing protein</fullName>
    </recommendedName>
</protein>
<dbReference type="AlphaFoldDB" id="A0A1A0HDV0"/>
<sequence>MIPITQRETRKRGKYGRPCDRCAARRIRCLVLEDSPFCIGCLNLEEKCTRDRVRKKSGPKNGRRTRSFKDLSVESNDSEFLDTNPNNHQTSQYLNECQPGEGALKFSNSDSLLNMNAYGMPSLPVSPRIISDIRHVFGPNARAPHSHLLKTPNGIDIQKQEYVNPNSNIMAGWSIVHPQYLMYPQYSIQPSWSMNYTAPIQDTGHIPFPSYEEHPMNVPIFAEQNIMHNHNCNTEAGLLDTEDHGDTTSASPSPYMGKISTDHLILRIYLYQKWSYEYWPLLSLGELVQKLLNGSRLNTTSGYIILNNENAMFYALCCSVSAAVTTQLSFVSPENAVLDQSFISSNDFADEAKRVRNLFDYTEEIGIEDLLSSFFLFAHYINVKGRLSQGKLYLREAISIAQVLELHDKNHYVGMSRADIHLRRKIYYILLVTERSVCFEEGLPVILDPTIEFPELFDDEYPDLLVGFTELLKVFSAPRKEFFFEMNQNKQREEGSLWEKRQWILEVQERLDLSRQLPRNVTNPQKLNIILSRAWIRAIACHITWKCGMIRPLETSHDCFGFDFPLVNAQEFLAESAHLPKMAFETNGRGSCVKLLEMANSLSFTVQQSLDQLVGLTVLESLFGLVNKFKNDVSLPIKVYQGIAILIASQKLRVVPRLLENQEPGYAPRNSQGGTIEELFEDDVHAMEDVKEGDLPNNGLSPFSRQVYDKGMSMLTSVPSFLDMQYPQIERTMLSQGLSLSD</sequence>
<dbReference type="InterPro" id="IPR050797">
    <property type="entry name" value="Carb_Metab_Trans_Reg"/>
</dbReference>
<evidence type="ECO:0000256" key="5">
    <source>
        <dbReference type="ARBA" id="ARBA00023015"/>
    </source>
</evidence>
<evidence type="ECO:0000313" key="12">
    <source>
        <dbReference type="Proteomes" id="UP000092555"/>
    </source>
</evidence>
<dbReference type="Proteomes" id="UP000092555">
    <property type="component" value="Unassembled WGS sequence"/>
</dbReference>
<evidence type="ECO:0000256" key="6">
    <source>
        <dbReference type="ARBA" id="ARBA00023125"/>
    </source>
</evidence>
<keyword evidence="5" id="KW-0805">Transcription regulation</keyword>
<evidence type="ECO:0000256" key="8">
    <source>
        <dbReference type="ARBA" id="ARBA00023242"/>
    </source>
</evidence>
<dbReference type="GeneID" id="30028779"/>
<dbReference type="InterPro" id="IPR001138">
    <property type="entry name" value="Zn2Cys6_DnaBD"/>
</dbReference>
<dbReference type="PANTHER" id="PTHR31668:SF18">
    <property type="entry name" value="MALTOSE FERMENTATION REGULATORY PROTEIN MAL13-RELATED"/>
    <property type="match status" value="1"/>
</dbReference>
<dbReference type="CDD" id="cd12148">
    <property type="entry name" value="fungal_TF_MHR"/>
    <property type="match status" value="1"/>
</dbReference>
<feature type="domain" description="Zn(2)-C6 fungal-type" evidence="10">
    <location>
        <begin position="18"/>
        <end position="48"/>
    </location>
</feature>
<keyword evidence="3" id="KW-0479">Metal-binding</keyword>
<organism evidence="11 12">
    <name type="scientific">Metschnikowia bicuspidata var. bicuspidata NRRL YB-4993</name>
    <dbReference type="NCBI Taxonomy" id="869754"/>
    <lineage>
        <taxon>Eukaryota</taxon>
        <taxon>Fungi</taxon>
        <taxon>Dikarya</taxon>
        <taxon>Ascomycota</taxon>
        <taxon>Saccharomycotina</taxon>
        <taxon>Pichiomycetes</taxon>
        <taxon>Metschnikowiaceae</taxon>
        <taxon>Metschnikowia</taxon>
    </lineage>
</organism>
<name>A0A1A0HDV0_9ASCO</name>
<evidence type="ECO:0000256" key="4">
    <source>
        <dbReference type="ARBA" id="ARBA00022833"/>
    </source>
</evidence>
<keyword evidence="12" id="KW-1185">Reference proteome</keyword>
<dbReference type="STRING" id="869754.A0A1A0HDV0"/>
<dbReference type="GO" id="GO:0003677">
    <property type="term" value="F:DNA binding"/>
    <property type="evidence" value="ECO:0007669"/>
    <property type="project" value="UniProtKB-KW"/>
</dbReference>
<dbReference type="InterPro" id="IPR007219">
    <property type="entry name" value="XnlR_reg_dom"/>
</dbReference>
<keyword evidence="4" id="KW-0862">Zinc</keyword>
<dbReference type="SUPFAM" id="SSF57701">
    <property type="entry name" value="Zn2/Cys6 DNA-binding domain"/>
    <property type="match status" value="1"/>
</dbReference>
<dbReference type="PANTHER" id="PTHR31668">
    <property type="entry name" value="GLUCOSE TRANSPORT TRANSCRIPTION REGULATOR RGT1-RELATED-RELATED"/>
    <property type="match status" value="1"/>
</dbReference>
<keyword evidence="6" id="KW-0238">DNA-binding</keyword>